<dbReference type="Proteomes" id="UP000248161">
    <property type="component" value="Unassembled WGS sequence"/>
</dbReference>
<comment type="caution">
    <text evidence="7">The sequence shown here is derived from an EMBL/GenBank/DDBJ whole genome shotgun (WGS) entry which is preliminary data.</text>
</comment>
<dbReference type="InterPro" id="IPR043132">
    <property type="entry name" value="BCAT-like_C"/>
</dbReference>
<sequence>MKANPLTSETIRGALVLESDPAIDWDSMIFSFTKTDRMYIAHCKEGGEWQSGVMQDFQNLSMSPAAGVLNYGQGLFEGMKAQRAADGSIVLFRPECNARRMQDGARRLGVPVVPEEMFLDAIHQTVSENSRWVPPMGKGALYVRPLLMGSGEVLGVAPAPEYTFVVYGAPVGPYFKGGLKPISLKISDEFHRAAPGGSGGVKAIGNYAPGMVPSREAKRLGFAEIIYLDAVHHRYVEEVGAANFFCVKDGVVSTPELTGTILPGVTRASVIEIARDMGHEVREEKVDVSYALSADECFCAGTAAVIASIGSIQHGDRAVEYCDGQVGPVTRRIHDTLTAIQQRRIPDERGWTVAVE</sequence>
<comment type="similarity">
    <text evidence="2 6">Belongs to the class-IV pyridoxal-phosphate-dependent aminotransferase family.</text>
</comment>
<dbReference type="GO" id="GO:0009081">
    <property type="term" value="P:branched-chain amino acid metabolic process"/>
    <property type="evidence" value="ECO:0007669"/>
    <property type="project" value="InterPro"/>
</dbReference>
<dbReference type="CDD" id="cd01557">
    <property type="entry name" value="BCAT_beta_family"/>
    <property type="match status" value="1"/>
</dbReference>
<evidence type="ECO:0000256" key="3">
    <source>
        <dbReference type="ARBA" id="ARBA00022576"/>
    </source>
</evidence>
<dbReference type="Gene3D" id="3.30.470.10">
    <property type="match status" value="1"/>
</dbReference>
<gene>
    <name evidence="7" type="ORF">CXX69_04100</name>
</gene>
<evidence type="ECO:0000256" key="4">
    <source>
        <dbReference type="ARBA" id="ARBA00022679"/>
    </source>
</evidence>
<evidence type="ECO:0000313" key="8">
    <source>
        <dbReference type="Proteomes" id="UP000248161"/>
    </source>
</evidence>
<reference evidence="7 8" key="1">
    <citation type="journal article" date="2015" name="Nat. Commun.">
        <title>Genomic and transcriptomic evidence for scavenging of diverse organic compounds by widespread deep-sea archaea.</title>
        <authorList>
            <person name="Li M."/>
            <person name="Baker B.J."/>
            <person name="Anantharaman K."/>
            <person name="Jain S."/>
            <person name="Breier J.A."/>
            <person name="Dick G.J."/>
        </authorList>
    </citation>
    <scope>NUCLEOTIDE SEQUENCE [LARGE SCALE GENOMIC DNA]</scope>
    <source>
        <strain evidence="7">Cayman_51_deep</strain>
    </source>
</reference>
<name>A0A2V3HR83_9ARCH</name>
<evidence type="ECO:0000313" key="7">
    <source>
        <dbReference type="EMBL" id="PXF21396.1"/>
    </source>
</evidence>
<dbReference type="Pfam" id="PF01063">
    <property type="entry name" value="Aminotran_4"/>
    <property type="match status" value="1"/>
</dbReference>
<dbReference type="InterPro" id="IPR005786">
    <property type="entry name" value="B_amino_transII"/>
</dbReference>
<comment type="cofactor">
    <cofactor evidence="1">
        <name>pyridoxal 5'-phosphate</name>
        <dbReference type="ChEBI" id="CHEBI:597326"/>
    </cofactor>
</comment>
<dbReference type="PANTHER" id="PTHR42825:SF2">
    <property type="entry name" value="BRANCHED-CHAIN-AMINO-ACID AMINOTRANSFERASE 3, CHLOROPLASTIC-RELATED"/>
    <property type="match status" value="1"/>
</dbReference>
<dbReference type="InterPro" id="IPR036038">
    <property type="entry name" value="Aminotransferase-like"/>
</dbReference>
<keyword evidence="3 7" id="KW-0032">Aminotransferase</keyword>
<evidence type="ECO:0000256" key="1">
    <source>
        <dbReference type="ARBA" id="ARBA00001933"/>
    </source>
</evidence>
<evidence type="ECO:0000256" key="5">
    <source>
        <dbReference type="ARBA" id="ARBA00022898"/>
    </source>
</evidence>
<evidence type="ECO:0000256" key="6">
    <source>
        <dbReference type="RuleBase" id="RU004106"/>
    </source>
</evidence>
<evidence type="ECO:0000256" key="2">
    <source>
        <dbReference type="ARBA" id="ARBA00009320"/>
    </source>
</evidence>
<dbReference type="NCBIfam" id="NF009897">
    <property type="entry name" value="PRK13357.1"/>
    <property type="match status" value="1"/>
</dbReference>
<protein>
    <submittedName>
        <fullName evidence="7">Branched chain amino acid aminotransferase</fullName>
    </submittedName>
</protein>
<dbReference type="PROSITE" id="PS00770">
    <property type="entry name" value="AA_TRANSFER_CLASS_4"/>
    <property type="match status" value="1"/>
</dbReference>
<keyword evidence="5" id="KW-0663">Pyridoxal phosphate</keyword>
<dbReference type="InterPro" id="IPR018300">
    <property type="entry name" value="Aminotrans_IV_CS"/>
</dbReference>
<dbReference type="AlphaFoldDB" id="A0A2V3HR83"/>
<organism evidence="7 8">
    <name type="scientific">Candidatus Thalassarchaeum betae</name>
    <dbReference type="NCBI Taxonomy" id="2599289"/>
    <lineage>
        <taxon>Archaea</taxon>
        <taxon>Methanobacteriati</taxon>
        <taxon>Thermoplasmatota</taxon>
        <taxon>Candidatus Poseidoniia</taxon>
        <taxon>Candidatus Poseidoniales</taxon>
        <taxon>Candidatus Thalassarchaeaceae</taxon>
        <taxon>Candidatus Thalassarchaeum</taxon>
    </lineage>
</organism>
<dbReference type="PANTHER" id="PTHR42825">
    <property type="entry name" value="AMINO ACID AMINOTRANSFERASE"/>
    <property type="match status" value="1"/>
</dbReference>
<dbReference type="Gene3D" id="3.20.10.10">
    <property type="entry name" value="D-amino Acid Aminotransferase, subunit A, domain 2"/>
    <property type="match status" value="1"/>
</dbReference>
<dbReference type="PIRSF" id="PIRSF006468">
    <property type="entry name" value="BCAT1"/>
    <property type="match status" value="1"/>
</dbReference>
<dbReference type="InterPro" id="IPR001544">
    <property type="entry name" value="Aminotrans_IV"/>
</dbReference>
<dbReference type="GO" id="GO:0004084">
    <property type="term" value="F:branched-chain-amino-acid transaminase activity"/>
    <property type="evidence" value="ECO:0007669"/>
    <property type="project" value="InterPro"/>
</dbReference>
<dbReference type="InterPro" id="IPR043131">
    <property type="entry name" value="BCAT-like_N"/>
</dbReference>
<dbReference type="InterPro" id="IPR033939">
    <property type="entry name" value="BCAT_family"/>
</dbReference>
<accession>A0A2V3HR83</accession>
<dbReference type="EMBL" id="PSPG01000008">
    <property type="protein sequence ID" value="PXF21396.1"/>
    <property type="molecule type" value="Genomic_DNA"/>
</dbReference>
<proteinExistence type="inferred from homology"/>
<dbReference type="SUPFAM" id="SSF56752">
    <property type="entry name" value="D-aminoacid aminotransferase-like PLP-dependent enzymes"/>
    <property type="match status" value="1"/>
</dbReference>
<dbReference type="NCBIfam" id="TIGR01123">
    <property type="entry name" value="ilvE_II"/>
    <property type="match status" value="1"/>
</dbReference>
<keyword evidence="4 7" id="KW-0808">Transferase</keyword>